<sequence>MSHVLLKWTEEEKWDVYPVRAVVDVAVRYRLLTEDAAIEDLRGAMLMFQWKKNERAAPAELLDTGSSMADISRIVLVVDGAEFIITQSMEKAMGLLLGAFFIFNIGYPRGCPLTMEFLQSIHMQQLPDNNSTAEEQPVIDAEPRNEINNFFHEDGECENFYPANVTALGALTWIFSILNVDSEGSGAGLRLINSQCCGIIFLESLSQRLNYIMRSRNITKMARDMARFFWTPSELQVRSLTGQPCRRLADSAAKQQATPEKAEVIMNVIQKVVDDNPTEEEASKRLAVGRNALRDILAEMGRLGQRSRTRQN</sequence>
<keyword evidence="2" id="KW-1185">Reference proteome</keyword>
<name>A0ACB7RNT2_HYAAI</name>
<proteinExistence type="predicted"/>
<evidence type="ECO:0000313" key="2">
    <source>
        <dbReference type="Proteomes" id="UP000821845"/>
    </source>
</evidence>
<dbReference type="EMBL" id="CM023489">
    <property type="protein sequence ID" value="KAH6923089.1"/>
    <property type="molecule type" value="Genomic_DNA"/>
</dbReference>
<dbReference type="Proteomes" id="UP000821845">
    <property type="component" value="Chromosome 9"/>
</dbReference>
<protein>
    <submittedName>
        <fullName evidence="1">Uncharacterized protein</fullName>
    </submittedName>
</protein>
<accession>A0ACB7RNT2</accession>
<evidence type="ECO:0000313" key="1">
    <source>
        <dbReference type="EMBL" id="KAH6923089.1"/>
    </source>
</evidence>
<gene>
    <name evidence="1" type="ORF">HPB50_021419</name>
</gene>
<comment type="caution">
    <text evidence="1">The sequence shown here is derived from an EMBL/GenBank/DDBJ whole genome shotgun (WGS) entry which is preliminary data.</text>
</comment>
<organism evidence="1 2">
    <name type="scientific">Hyalomma asiaticum</name>
    <name type="common">Tick</name>
    <dbReference type="NCBI Taxonomy" id="266040"/>
    <lineage>
        <taxon>Eukaryota</taxon>
        <taxon>Metazoa</taxon>
        <taxon>Ecdysozoa</taxon>
        <taxon>Arthropoda</taxon>
        <taxon>Chelicerata</taxon>
        <taxon>Arachnida</taxon>
        <taxon>Acari</taxon>
        <taxon>Parasitiformes</taxon>
        <taxon>Ixodida</taxon>
        <taxon>Ixodoidea</taxon>
        <taxon>Ixodidae</taxon>
        <taxon>Hyalomminae</taxon>
        <taxon>Hyalomma</taxon>
    </lineage>
</organism>
<reference evidence="1" key="1">
    <citation type="submission" date="2020-05" db="EMBL/GenBank/DDBJ databases">
        <title>Large-scale comparative analyses of tick genomes elucidate their genetic diversity and vector capacities.</title>
        <authorList>
            <person name="Jia N."/>
            <person name="Wang J."/>
            <person name="Shi W."/>
            <person name="Du L."/>
            <person name="Sun Y."/>
            <person name="Zhan W."/>
            <person name="Jiang J."/>
            <person name="Wang Q."/>
            <person name="Zhang B."/>
            <person name="Ji P."/>
            <person name="Sakyi L.B."/>
            <person name="Cui X."/>
            <person name="Yuan T."/>
            <person name="Jiang B."/>
            <person name="Yang W."/>
            <person name="Lam T.T.-Y."/>
            <person name="Chang Q."/>
            <person name="Ding S."/>
            <person name="Wang X."/>
            <person name="Zhu J."/>
            <person name="Ruan X."/>
            <person name="Zhao L."/>
            <person name="Wei J."/>
            <person name="Que T."/>
            <person name="Du C."/>
            <person name="Cheng J."/>
            <person name="Dai P."/>
            <person name="Han X."/>
            <person name="Huang E."/>
            <person name="Gao Y."/>
            <person name="Liu J."/>
            <person name="Shao H."/>
            <person name="Ye R."/>
            <person name="Li L."/>
            <person name="Wei W."/>
            <person name="Wang X."/>
            <person name="Wang C."/>
            <person name="Yang T."/>
            <person name="Huo Q."/>
            <person name="Li W."/>
            <person name="Guo W."/>
            <person name="Chen H."/>
            <person name="Zhou L."/>
            <person name="Ni X."/>
            <person name="Tian J."/>
            <person name="Zhou Y."/>
            <person name="Sheng Y."/>
            <person name="Liu T."/>
            <person name="Pan Y."/>
            <person name="Xia L."/>
            <person name="Li J."/>
            <person name="Zhao F."/>
            <person name="Cao W."/>
        </authorList>
    </citation>
    <scope>NUCLEOTIDE SEQUENCE</scope>
    <source>
        <strain evidence="1">Hyas-2018</strain>
    </source>
</reference>